<evidence type="ECO:0000256" key="1">
    <source>
        <dbReference type="SAM" id="MobiDB-lite"/>
    </source>
</evidence>
<name>A0A1Q3E5S5_LENED</name>
<protein>
    <submittedName>
        <fullName evidence="2">Uncharacterized protein</fullName>
    </submittedName>
</protein>
<feature type="region of interest" description="Disordered" evidence="1">
    <location>
        <begin position="179"/>
        <end position="221"/>
    </location>
</feature>
<keyword evidence="3" id="KW-1185">Reference proteome</keyword>
<accession>A0A1Q3E5S5</accession>
<comment type="caution">
    <text evidence="2">The sequence shown here is derived from an EMBL/GenBank/DDBJ whole genome shotgun (WGS) entry which is preliminary data.</text>
</comment>
<gene>
    <name evidence="2" type="ORF">LENED_004112</name>
</gene>
<dbReference type="Proteomes" id="UP000188533">
    <property type="component" value="Unassembled WGS sequence"/>
</dbReference>
<reference evidence="2 3" key="2">
    <citation type="submission" date="2017-02" db="EMBL/GenBank/DDBJ databases">
        <title>A genome survey and senescence transcriptome analysis in Lentinula edodes.</title>
        <authorList>
            <person name="Sakamoto Y."/>
            <person name="Nakade K."/>
            <person name="Sato S."/>
            <person name="Yoshida Y."/>
            <person name="Miyazaki K."/>
            <person name="Natsume S."/>
            <person name="Konno N."/>
        </authorList>
    </citation>
    <scope>NUCLEOTIDE SEQUENCE [LARGE SCALE GENOMIC DNA]</scope>
    <source>
        <strain evidence="2 3">NBRC 111202</strain>
    </source>
</reference>
<dbReference type="AlphaFoldDB" id="A0A1Q3E5S5"/>
<dbReference type="EMBL" id="BDGU01000097">
    <property type="protein sequence ID" value="GAW02454.1"/>
    <property type="molecule type" value="Genomic_DNA"/>
</dbReference>
<feature type="compositionally biased region" description="Basic and acidic residues" evidence="1">
    <location>
        <begin position="264"/>
        <end position="288"/>
    </location>
</feature>
<evidence type="ECO:0000313" key="2">
    <source>
        <dbReference type="EMBL" id="GAW02454.1"/>
    </source>
</evidence>
<sequence>MVNKNTPKPKNVYFLLAPPGNQPRAGLYSSMQFRRNGLNTPPLPIPVQTNSEAQAMAFLALQPWVASQHTLLPSRFMDEFLNSQLFRTVEAQIGQMPDSLFWFVSHGERASIYLSSREALSSVDNERSGRYQRAFAFRSLTHAFRALIDNEDVPLGLIYDYDPNRNPVEARNIRGTVLHSGDSESRAPDPPQNTVPSSPPVLCSSIPPPTIPSTPRRGHRASTLEAMAGTPPHRLGSPGFIIYLPNASFNFSQDTNASPSVGRRHTEPEPGPEVKQETKEKGKGKQEESTTPVLPGVERGRQLLRVTRWTPVDIERVEELLMLADDREDFAYRLNDEYSGSQLVRDKAVEIREHTGKYTAQYILDDIYQTPRLSAGRKKAGPFRAYVSLEMEHINKDVPEGEPRKKIFECMGEIAARWASLSPSEKAEATAGRVEELEDWKKNRATGHHNVALAAFQDTRLTFENVAQELQQLNMRTSDECLLVVEQ</sequence>
<reference evidence="2 3" key="1">
    <citation type="submission" date="2016-08" db="EMBL/GenBank/DDBJ databases">
        <authorList>
            <consortium name="Lentinula edodes genome sequencing consortium"/>
            <person name="Sakamoto Y."/>
            <person name="Nakade K."/>
            <person name="Sato S."/>
            <person name="Yoshida Y."/>
            <person name="Miyazaki K."/>
            <person name="Natsume S."/>
            <person name="Konno N."/>
        </authorList>
    </citation>
    <scope>NUCLEOTIDE SEQUENCE [LARGE SCALE GENOMIC DNA]</scope>
    <source>
        <strain evidence="2 3">NBRC 111202</strain>
    </source>
</reference>
<feature type="region of interest" description="Disordered" evidence="1">
    <location>
        <begin position="253"/>
        <end position="296"/>
    </location>
</feature>
<evidence type="ECO:0000313" key="3">
    <source>
        <dbReference type="Proteomes" id="UP000188533"/>
    </source>
</evidence>
<feature type="compositionally biased region" description="Pro residues" evidence="1">
    <location>
        <begin position="188"/>
        <end position="199"/>
    </location>
</feature>
<proteinExistence type="predicted"/>
<organism evidence="2 3">
    <name type="scientific">Lentinula edodes</name>
    <name type="common">Shiitake mushroom</name>
    <name type="synonym">Lentinus edodes</name>
    <dbReference type="NCBI Taxonomy" id="5353"/>
    <lineage>
        <taxon>Eukaryota</taxon>
        <taxon>Fungi</taxon>
        <taxon>Dikarya</taxon>
        <taxon>Basidiomycota</taxon>
        <taxon>Agaricomycotina</taxon>
        <taxon>Agaricomycetes</taxon>
        <taxon>Agaricomycetidae</taxon>
        <taxon>Agaricales</taxon>
        <taxon>Marasmiineae</taxon>
        <taxon>Omphalotaceae</taxon>
        <taxon>Lentinula</taxon>
    </lineage>
</organism>